<evidence type="ECO:0000259" key="7">
    <source>
        <dbReference type="Pfam" id="PF15912"/>
    </source>
</evidence>
<feature type="region of interest" description="Disordered" evidence="6">
    <location>
        <begin position="210"/>
        <end position="372"/>
    </location>
</feature>
<feature type="compositionally biased region" description="Basic and acidic residues" evidence="6">
    <location>
        <begin position="212"/>
        <end position="340"/>
    </location>
</feature>
<dbReference type="GO" id="GO:0006397">
    <property type="term" value="P:mRNA processing"/>
    <property type="evidence" value="ECO:0007669"/>
    <property type="project" value="UniProtKB-KW"/>
</dbReference>
<dbReference type="GO" id="GO:0003723">
    <property type="term" value="F:RNA binding"/>
    <property type="evidence" value="ECO:0007669"/>
    <property type="project" value="TreeGrafter"/>
</dbReference>
<dbReference type="GO" id="GO:0036396">
    <property type="term" value="C:RNA N6-methyladenosine methyltransferase complex"/>
    <property type="evidence" value="ECO:0007669"/>
    <property type="project" value="TreeGrafter"/>
</dbReference>
<comment type="similarity">
    <text evidence="2">Belongs to the vir family.</text>
</comment>
<evidence type="ECO:0000256" key="2">
    <source>
        <dbReference type="ARBA" id="ARBA00008371"/>
    </source>
</evidence>
<feature type="compositionally biased region" description="Low complexity" evidence="6">
    <location>
        <begin position="1741"/>
        <end position="1751"/>
    </location>
</feature>
<evidence type="ECO:0000313" key="9">
    <source>
        <dbReference type="Proteomes" id="UP000625711"/>
    </source>
</evidence>
<dbReference type="Proteomes" id="UP000625711">
    <property type="component" value="Unassembled WGS sequence"/>
</dbReference>
<sequence>MTENIVELLFFDTFAHDNTEEINLDLVQFPKPVYVTEVRIIPLGARVQADFPGGVRLGATNPSQFQIEFFVNDLGKPGASTFETLGAFEYDQNGKINLECTPDDSVRKIPTDGLVLKGLYTTITLAVYGTLTNNIAEQLVQPVVNPALPNPPNTIADAQQIISGSSVDAEWSQDNISTQPLEYPNQAATNYQQYNQPESYQHQEFSEYYNDVPKDPRSYHHTPETEWDKGRNRDSDRERNRDMYQDRDHERRDRRYSRSESRDRDRPIKDYHEVARERDGYDREHERTDYRTERDRIDHEWQESERDRDRTHDRERTRDRRHDDGYRRSERYRDDREERKRPRTPPMQMSPKKPHSPPHIEQSKDILSPNGHTDINVREEEIIKKDENVQEEIDNSKEVKSPINEEITHMDVEEFEPILSDEDIVDDGEHYQDSDYDYSAYTNNDDIIRLFIPGVTELKKYSKSKKYVIRDNSIELEEGLKTIIGIADDYLKSSITKYVLDNFNKHNTEIKEEFVHLCEKLICTIGEPPIFVDIMKVHNVVRSLITPKMSVEDRELANQTNFIIETITDWLKISLNYDMANAQDQPAYKIRHIKCGVRLADWLCHSEEYIQYIWNKNYNLHRELLDLYRQEFMALSIKLMILKALDTYLLHKFAIEKFLISNSVSNSVQNGYTDTVLPNQSNGYKIIIEALDKNPLVRIKFALSSILKKLNLYEVLFKIYNILIKLRNVSHDISAEEINLITKSLNQILSYCNSGPFTMSQPKRFLPVSAQFEIMRADSRNVLVHYFGMFNLLQCFLLLLTYPSTLNLPPIKTPIFEIVSALLDNTEGLQYLSENSSTVNVLLKCLLRTDEEMQYSLSDCIEVKSHNLGLRIAYKLQCLYHIECLLDSAKSNSFDIDAFDIIDQLHGLFCLTFSPVGKISVSEMLGMNENARCLLQFFDNVPKSESYLQKLKKSSGTGYVLDLLYYTIVVVPNIKFLEKNTKTINYILNLIYDDQYAFKINEIRLHLTPLEQAVSLNYDNISTFVEIMEKQMENVISHPGPLITALRIVQYLGISNYQNKDIILLENPLTNYVELKYKHVILQLYSLDGTIVLVKILQKICNHYEQPGLHSSILASNHGLLLVSVIYPCIVLLKQMLAYVVQCRNTNFRDLTTIPVLLQTYNFLNSYPITAIGAELANKSQIAIIDTLLVYTQPLSDEIHEKDSLNKTLWSQMCGEVIKFITTAPYTFVSGLLILSELLPLPLPIQTRDELTKSEITWAINLRKLWSAHLYPYNNAIQEMVNRICISTQPQLLNLLRRICVQISDLAANSALIIARGMLDAVYKALLTKDDGPCTSHVARLLNFLACLVTHNTVKCAVLHLMHTNSNVTGNQENKYSSLILAFSNILKRSDVTSTSHIQAQECILSILQSFCDVEITLMQNPIEGTLAINSETYLANAMPIKEHLLTFIDMILDHLTSDNSYVTYLPIVRTLLLLTEHNYGFYHLRERLLKREKLFLTVLNKLSQNFSKTSAECLSTLNTLVEFLRVCLITEENDATLLYSSRTIKLTVQEVKNLMGWEDASVDGEGNNHPFLQLEEVLKKETEENTSFETILEGLSLFLKQLQTLDQESENEIPQEVLLPPPESLLTQYASRIICSSSDACDERLTDRYWLTIPADEGEGELETVPCDLFEICRQLPPEFNLIKEVEKLCRISRTETPNTDVTNKQNEEQRAKTRKPFITPMRPRGFPRTTPQRPDLFRSRPPNTSRPPSLHVDDFVALETCGAQPTGPTGYNKISREILASTRMARGSRGRAFVTSERSMQYNRQIPWWGAPLTRNPYF</sequence>
<comment type="caution">
    <text evidence="8">The sequence shown here is derived from an EMBL/GenBank/DDBJ whole genome shotgun (WGS) entry which is preliminary data.</text>
</comment>
<dbReference type="InterPro" id="IPR031801">
    <property type="entry name" value="VIR_N"/>
</dbReference>
<organism evidence="8 9">
    <name type="scientific">Rhynchophorus ferrugineus</name>
    <name type="common">Red palm weevil</name>
    <name type="synonym">Curculio ferrugineus</name>
    <dbReference type="NCBI Taxonomy" id="354439"/>
    <lineage>
        <taxon>Eukaryota</taxon>
        <taxon>Metazoa</taxon>
        <taxon>Ecdysozoa</taxon>
        <taxon>Arthropoda</taxon>
        <taxon>Hexapoda</taxon>
        <taxon>Insecta</taxon>
        <taxon>Pterygota</taxon>
        <taxon>Neoptera</taxon>
        <taxon>Endopterygota</taxon>
        <taxon>Coleoptera</taxon>
        <taxon>Polyphaga</taxon>
        <taxon>Cucujiformia</taxon>
        <taxon>Curculionidae</taxon>
        <taxon>Dryophthorinae</taxon>
        <taxon>Rhynchophorus</taxon>
    </lineage>
</organism>
<gene>
    <name evidence="8" type="ORF">GWI33_013519</name>
</gene>
<dbReference type="InterPro" id="IPR026736">
    <property type="entry name" value="Virilizer"/>
</dbReference>
<feature type="domain" description="Virilizer N-terminal" evidence="7">
    <location>
        <begin position="6"/>
        <end position="265"/>
    </location>
</feature>
<dbReference type="OrthoDB" id="2011702at2759"/>
<keyword evidence="3" id="KW-0507">mRNA processing</keyword>
<proteinExistence type="inferred from homology"/>
<keyword evidence="9" id="KW-1185">Reference proteome</keyword>
<dbReference type="GO" id="GO:0005634">
    <property type="term" value="C:nucleus"/>
    <property type="evidence" value="ECO:0007669"/>
    <property type="project" value="UniProtKB-SubCell"/>
</dbReference>
<evidence type="ECO:0000256" key="4">
    <source>
        <dbReference type="ARBA" id="ARBA00023187"/>
    </source>
</evidence>
<dbReference type="PANTHER" id="PTHR23185">
    <property type="entry name" value="PROTEIN VIRILIZER HOMOLOG"/>
    <property type="match status" value="1"/>
</dbReference>
<feature type="region of interest" description="Disordered" evidence="6">
    <location>
        <begin position="1720"/>
        <end position="1752"/>
    </location>
</feature>
<dbReference type="GO" id="GO:0008380">
    <property type="term" value="P:RNA splicing"/>
    <property type="evidence" value="ECO:0007669"/>
    <property type="project" value="UniProtKB-KW"/>
</dbReference>
<protein>
    <recommendedName>
        <fullName evidence="7">Virilizer N-terminal domain-containing protein</fullName>
    </recommendedName>
</protein>
<evidence type="ECO:0000256" key="1">
    <source>
        <dbReference type="ARBA" id="ARBA00004123"/>
    </source>
</evidence>
<reference evidence="8" key="1">
    <citation type="submission" date="2020-08" db="EMBL/GenBank/DDBJ databases">
        <title>Genome sequencing and assembly of the red palm weevil Rhynchophorus ferrugineus.</title>
        <authorList>
            <person name="Dias G.B."/>
            <person name="Bergman C.M."/>
            <person name="Manee M."/>
        </authorList>
    </citation>
    <scope>NUCLEOTIDE SEQUENCE</scope>
    <source>
        <strain evidence="8">AA-2017</strain>
        <tissue evidence="8">Whole larva</tissue>
    </source>
</reference>
<evidence type="ECO:0000313" key="8">
    <source>
        <dbReference type="EMBL" id="KAF7273791.1"/>
    </source>
</evidence>
<dbReference type="PANTHER" id="PTHR23185:SF0">
    <property type="entry name" value="PROTEIN VIRILIZER HOMOLOG"/>
    <property type="match status" value="1"/>
</dbReference>
<comment type="subcellular location">
    <subcellularLocation>
        <location evidence="1">Nucleus</location>
    </subcellularLocation>
</comment>
<keyword evidence="5" id="KW-0539">Nucleus</keyword>
<evidence type="ECO:0000256" key="5">
    <source>
        <dbReference type="ARBA" id="ARBA00023242"/>
    </source>
</evidence>
<accession>A0A834M6J9</accession>
<evidence type="ECO:0000256" key="3">
    <source>
        <dbReference type="ARBA" id="ARBA00022664"/>
    </source>
</evidence>
<evidence type="ECO:0000256" key="6">
    <source>
        <dbReference type="SAM" id="MobiDB-lite"/>
    </source>
</evidence>
<dbReference type="Pfam" id="PF15912">
    <property type="entry name" value="VIR_N"/>
    <property type="match status" value="1"/>
</dbReference>
<name>A0A834M6J9_RHYFE</name>
<keyword evidence="4" id="KW-0508">mRNA splicing</keyword>
<dbReference type="EMBL" id="JAACXV010013300">
    <property type="protein sequence ID" value="KAF7273791.1"/>
    <property type="molecule type" value="Genomic_DNA"/>
</dbReference>